<comment type="caution">
    <text evidence="4">The sequence shown here is derived from an EMBL/GenBank/DDBJ whole genome shotgun (WGS) entry which is preliminary data.</text>
</comment>
<dbReference type="InterPro" id="IPR019476">
    <property type="entry name" value="T4SS_TraD_DNA-bd"/>
</dbReference>
<protein>
    <submittedName>
        <fullName evidence="4">Uncharacterized protein</fullName>
    </submittedName>
</protein>
<evidence type="ECO:0000256" key="1">
    <source>
        <dbReference type="SAM" id="Phobius"/>
    </source>
</evidence>
<dbReference type="InterPro" id="IPR058441">
    <property type="entry name" value="DUF8128"/>
</dbReference>
<feature type="transmembrane region" description="Helical" evidence="1">
    <location>
        <begin position="6"/>
        <end position="22"/>
    </location>
</feature>
<keyword evidence="1" id="KW-0812">Transmembrane</keyword>
<proteinExistence type="predicted"/>
<feature type="domain" description="Type IV secretion system coupling protein TraD DNA-binding" evidence="2">
    <location>
        <begin position="389"/>
        <end position="687"/>
    </location>
</feature>
<name>K2AYA8_9BACT</name>
<keyword evidence="1" id="KW-0472">Membrane</keyword>
<dbReference type="Pfam" id="PF10412">
    <property type="entry name" value="TrwB_AAD_bind"/>
    <property type="match status" value="1"/>
</dbReference>
<organism evidence="4">
    <name type="scientific">uncultured bacterium</name>
    <name type="common">gcode 4</name>
    <dbReference type="NCBI Taxonomy" id="1234023"/>
    <lineage>
        <taxon>Bacteria</taxon>
        <taxon>environmental samples</taxon>
    </lineage>
</organism>
<dbReference type="SUPFAM" id="SSF52540">
    <property type="entry name" value="P-loop containing nucleoside triphosphate hydrolases"/>
    <property type="match status" value="1"/>
</dbReference>
<dbReference type="EMBL" id="AMFJ01021607">
    <property type="protein sequence ID" value="EKD66707.1"/>
    <property type="molecule type" value="Genomic_DNA"/>
</dbReference>
<evidence type="ECO:0000313" key="4">
    <source>
        <dbReference type="EMBL" id="EKD66707.1"/>
    </source>
</evidence>
<reference evidence="4" key="1">
    <citation type="journal article" date="2012" name="Science">
        <title>Fermentation, hydrogen, and sulfur metabolism in multiple uncultivated bacterial phyla.</title>
        <authorList>
            <person name="Wrighton K.C."/>
            <person name="Thomas B.C."/>
            <person name="Sharon I."/>
            <person name="Miller C.S."/>
            <person name="Castelle C.J."/>
            <person name="VerBerkmoes N.C."/>
            <person name="Wilkins M.J."/>
            <person name="Hettich R.L."/>
            <person name="Lipton M.S."/>
            <person name="Williams K.H."/>
            <person name="Long P.E."/>
            <person name="Banfield J.F."/>
        </authorList>
    </citation>
    <scope>NUCLEOTIDE SEQUENCE [LARGE SCALE GENOMIC DNA]</scope>
</reference>
<evidence type="ECO:0000259" key="2">
    <source>
        <dbReference type="Pfam" id="PF10412"/>
    </source>
</evidence>
<dbReference type="AlphaFoldDB" id="K2AYA8"/>
<dbReference type="InterPro" id="IPR027417">
    <property type="entry name" value="P-loop_NTPase"/>
</dbReference>
<gene>
    <name evidence="4" type="ORF">ACD_49C00021G0022</name>
</gene>
<feature type="domain" description="DUF8128" evidence="3">
    <location>
        <begin position="59"/>
        <end position="355"/>
    </location>
</feature>
<keyword evidence="1" id="KW-1133">Transmembrane helix</keyword>
<sequence>MTIEILVILIIAIWGYFAYFSLRKKSDFKRSLNMTFLRILIPKKDSEMDEKKETVRDFKEQISLMEQLLSSLKTIYSGSFKSKFFGQDYISLEYLAANREINFYLVVPKKAQNLVEKQITGFYPDAIIDEVQEYNIFKNRKVVKAISLSLKKDFFLPIKTYQKLESDPINNITNAFSKLSQFEACSVQILLKPSSDDWQNKTEKALKQLKKWFKGFSLNPLIWIISFLSLIFSDPKEKKWEDKDDKDNDKETLMKEKKKKVGYEVIIRVISAGDDELLAEAQLKNIIWAFSQFSSPGFNSFKKDKISSDLVVRNYIFRYFKSSPLAKKNILNIEEIASLYHFPHSKYNKTPEIKWQNFKIVKAPANIPDEWLLLWENYYRGIRTEIRLKNEDRFRHFYVIGQTWTGKSSILQVMARQDLQNGKWIAVVDPHGDLAEDLLPFVPRNRADDVIYFNPADTARPLWINLLEANSEDEKQAVAQDSMNIMLKLFWNEIFWPRIQDYFRNWVLTLMDYPGGWALTDLVRLFTDDDFQKERTRTLKNPIVKSWWNYTFAKMWEREKWEMIPFWAAKFGWFITNTMMRNIIGQVKSSFDVYDIMQNNKILFVNLSKWVLGDINSTLLWLVIVSKIQIAAMRRQLIAKEERNDFFLYIDEFQNYITDSIESILSEARKYRLGLIVAHQYLGQLQKSDALTKSNTNLKDAIFWNVWSLMSYKIWPEDAEFMAKQFSPNFSNQDLMNIDKFKATMKLSIDWQPSPAFSVTPVNPYLDKWDPKLAKAFKELSRLKYWRDREFIEKEIIFRIWAM</sequence>
<dbReference type="Pfam" id="PF26449">
    <property type="entry name" value="DUF8128"/>
    <property type="match status" value="1"/>
</dbReference>
<dbReference type="Gene3D" id="3.40.50.300">
    <property type="entry name" value="P-loop containing nucleotide triphosphate hydrolases"/>
    <property type="match status" value="2"/>
</dbReference>
<dbReference type="PANTHER" id="PTHR30121:SF11">
    <property type="entry name" value="AAA+ ATPASE DOMAIN-CONTAINING PROTEIN"/>
    <property type="match status" value="1"/>
</dbReference>
<dbReference type="PANTHER" id="PTHR30121">
    <property type="entry name" value="UNCHARACTERIZED PROTEIN YJGR-RELATED"/>
    <property type="match status" value="1"/>
</dbReference>
<dbReference type="InterPro" id="IPR051162">
    <property type="entry name" value="T4SS_component"/>
</dbReference>
<evidence type="ECO:0000259" key="3">
    <source>
        <dbReference type="Pfam" id="PF26449"/>
    </source>
</evidence>
<accession>K2AYA8</accession>